<evidence type="ECO:0000313" key="2">
    <source>
        <dbReference type="Proteomes" id="UP001054945"/>
    </source>
</evidence>
<comment type="caution">
    <text evidence="1">The sequence shown here is derived from an EMBL/GenBank/DDBJ whole genome shotgun (WGS) entry which is preliminary data.</text>
</comment>
<dbReference type="Proteomes" id="UP001054945">
    <property type="component" value="Unassembled WGS sequence"/>
</dbReference>
<accession>A0AAV4P649</accession>
<evidence type="ECO:0000313" key="1">
    <source>
        <dbReference type="EMBL" id="GIX91211.1"/>
    </source>
</evidence>
<proteinExistence type="predicted"/>
<reference evidence="1 2" key="1">
    <citation type="submission" date="2021-06" db="EMBL/GenBank/DDBJ databases">
        <title>Caerostris extrusa draft genome.</title>
        <authorList>
            <person name="Kono N."/>
            <person name="Arakawa K."/>
        </authorList>
    </citation>
    <scope>NUCLEOTIDE SEQUENCE [LARGE SCALE GENOMIC DNA]</scope>
</reference>
<name>A0AAV4P649_CAEEX</name>
<sequence>MSPVRGGGHPCIKSLITTNKGRKHIHNIQNHRVIPLTEVLFPPQETPRRASPQADLEPPGEIFLIKIGCFAVPHAFSAHLWHNGEPLGISSAVKDNAGKGSTAPTFYGVCKHFVTDCTCQNNDTKPTFRRMKEKSHTIHT</sequence>
<gene>
    <name evidence="1" type="ORF">CEXT_10641</name>
</gene>
<dbReference type="EMBL" id="BPLR01021565">
    <property type="protein sequence ID" value="GIX91211.1"/>
    <property type="molecule type" value="Genomic_DNA"/>
</dbReference>
<keyword evidence="2" id="KW-1185">Reference proteome</keyword>
<organism evidence="1 2">
    <name type="scientific">Caerostris extrusa</name>
    <name type="common">Bark spider</name>
    <name type="synonym">Caerostris bankana</name>
    <dbReference type="NCBI Taxonomy" id="172846"/>
    <lineage>
        <taxon>Eukaryota</taxon>
        <taxon>Metazoa</taxon>
        <taxon>Ecdysozoa</taxon>
        <taxon>Arthropoda</taxon>
        <taxon>Chelicerata</taxon>
        <taxon>Arachnida</taxon>
        <taxon>Araneae</taxon>
        <taxon>Araneomorphae</taxon>
        <taxon>Entelegynae</taxon>
        <taxon>Araneoidea</taxon>
        <taxon>Araneidae</taxon>
        <taxon>Caerostris</taxon>
    </lineage>
</organism>
<dbReference type="AlphaFoldDB" id="A0AAV4P649"/>
<protein>
    <submittedName>
        <fullName evidence="1">Uncharacterized protein</fullName>
    </submittedName>
</protein>